<dbReference type="Pfam" id="PF01882">
    <property type="entry name" value="DUF58"/>
    <property type="match status" value="1"/>
</dbReference>
<dbReference type="Proteomes" id="UP001227831">
    <property type="component" value="Unassembled WGS sequence"/>
</dbReference>
<feature type="transmembrane region" description="Helical" evidence="1">
    <location>
        <begin position="36"/>
        <end position="54"/>
    </location>
</feature>
<organism evidence="3 4">
    <name type="scientific">Lactiplantibacillus brownii</name>
    <dbReference type="NCBI Taxonomy" id="3069269"/>
    <lineage>
        <taxon>Bacteria</taxon>
        <taxon>Bacillati</taxon>
        <taxon>Bacillota</taxon>
        <taxon>Bacilli</taxon>
        <taxon>Lactobacillales</taxon>
        <taxon>Lactobacillaceae</taxon>
        <taxon>Lactiplantibacillus</taxon>
    </lineage>
</organism>
<keyword evidence="1" id="KW-0472">Membrane</keyword>
<dbReference type="InterPro" id="IPR002881">
    <property type="entry name" value="DUF58"/>
</dbReference>
<protein>
    <submittedName>
        <fullName evidence="3">DUF58 domain-containing protein</fullName>
    </submittedName>
</protein>
<feature type="domain" description="DUF58" evidence="2">
    <location>
        <begin position="183"/>
        <end position="216"/>
    </location>
</feature>
<name>A0ABU1ACJ9_9LACO</name>
<dbReference type="PANTHER" id="PTHR34351">
    <property type="entry name" value="SLR1927 PROTEIN-RELATED"/>
    <property type="match status" value="1"/>
</dbReference>
<proteinExistence type="predicted"/>
<evidence type="ECO:0000313" key="4">
    <source>
        <dbReference type="Proteomes" id="UP001227831"/>
    </source>
</evidence>
<evidence type="ECO:0000259" key="2">
    <source>
        <dbReference type="Pfam" id="PF01882"/>
    </source>
</evidence>
<dbReference type="EMBL" id="JAVCWF010000001">
    <property type="protein sequence ID" value="MDQ7938103.1"/>
    <property type="molecule type" value="Genomic_DNA"/>
</dbReference>
<gene>
    <name evidence="3" type="ORF">RA086_10825</name>
</gene>
<dbReference type="PANTHER" id="PTHR34351:SF1">
    <property type="entry name" value="SLR1927 PROTEIN"/>
    <property type="match status" value="1"/>
</dbReference>
<reference evidence="3 4" key="1">
    <citation type="journal article" date="2023" name="Int. J. Syst. Evol. Microbiol.">
        <title>Lactiplantibacillus brownii sp. nov., a novel psychrotolerant species isolated from sauerkraut.</title>
        <authorList>
            <person name="Heng Y.C."/>
            <person name="Silvaraju S."/>
            <person name="Lee J.K.Y."/>
            <person name="Kittelmann S."/>
        </authorList>
    </citation>
    <scope>NUCLEOTIDE SEQUENCE [LARGE SCALE GENOMIC DNA]</scope>
    <source>
        <strain evidence="3 4">WILCCON 0030</strain>
    </source>
</reference>
<evidence type="ECO:0000313" key="3">
    <source>
        <dbReference type="EMBL" id="MDQ7938103.1"/>
    </source>
</evidence>
<keyword evidence="1" id="KW-1133">Transmembrane helix</keyword>
<evidence type="ECO:0000256" key="1">
    <source>
        <dbReference type="SAM" id="Phobius"/>
    </source>
</evidence>
<keyword evidence="1" id="KW-0812">Transmembrane</keyword>
<comment type="caution">
    <text evidence="3">The sequence shown here is derived from an EMBL/GenBank/DDBJ whole genome shotgun (WGS) entry which is preliminary data.</text>
</comment>
<sequence length="332" mass="37120">MMWLKSSGHNIATLLVAGLLVGYALSFNNATGWALATITLGLVLLSLLSLLPRLSRIPVQVQLSPTPQGDLLTFQLAKNWRTENVTLQRQQPNGQLHFNPDRQRFETPIGLPRGIYTTVDVILTKTDPLHLFIKRRRRTLPTLLIVPPQPNDPLAQALFLQLRPWLKPDQAMSSTSPGMVTRDFRPYQPGDPSNQIDWKLSAKQQQPMLRVLDSDDPSAWCWLFFTTTTSQLENHLAAFYSFCQLTSDLPAQVYLIGTTQQLVTGQASDAFASYQPYAGQTVPITMIQRQQVILFGDDGPLSQALLAELRQHNSFVKAIQWPKGGANHANTL</sequence>
<accession>A0ABU1ACJ9</accession>
<keyword evidence="4" id="KW-1185">Reference proteome</keyword>
<dbReference type="RefSeq" id="WP_308703803.1">
    <property type="nucleotide sequence ID" value="NZ_AP027463.1"/>
</dbReference>